<proteinExistence type="predicted"/>
<name>Q6IHT6_DROME</name>
<evidence type="ECO:0000313" key="1">
    <source>
        <dbReference type="EMBL" id="DAA03529.1"/>
    </source>
</evidence>
<dbReference type="EMBL" id="BK003330">
    <property type="protein sequence ID" value="DAA03529.1"/>
    <property type="molecule type" value="Genomic_DNA"/>
</dbReference>
<sequence>MTSCMCDFGLMPASIIGNSSEAAIGGGPPFPIWTARRIRRKKRAKGKVGEDGNLLYEPEESGKTLSDLEFLGDFHRAQVKCLGLGRSFTALSTHKLCKQFHRRANRVHKREALALLASTLTCNGVVRCTLHSIGFNRSSTFVPRVTRVAVAVAVRRLSLSLCPQSQSSSRDKKNRTPWPLATRSRINAVTHLRLNRLAANRQEIRQIRIRNPRSASAEIRIGQE</sequence>
<protein>
    <submittedName>
        <fullName evidence="1">HDC01059</fullName>
    </submittedName>
</protein>
<accession>Q6IHT6</accession>
<dbReference type="AlphaFoldDB" id="Q6IHT6"/>
<organism evidence="1">
    <name type="scientific">Drosophila melanogaster</name>
    <name type="common">Fruit fly</name>
    <dbReference type="NCBI Taxonomy" id="7227"/>
    <lineage>
        <taxon>Eukaryota</taxon>
        <taxon>Metazoa</taxon>
        <taxon>Ecdysozoa</taxon>
        <taxon>Arthropoda</taxon>
        <taxon>Hexapoda</taxon>
        <taxon>Insecta</taxon>
        <taxon>Pterygota</taxon>
        <taxon>Neoptera</taxon>
        <taxon>Endopterygota</taxon>
        <taxon>Diptera</taxon>
        <taxon>Brachycera</taxon>
        <taxon>Muscomorpha</taxon>
        <taxon>Ephydroidea</taxon>
        <taxon>Drosophilidae</taxon>
        <taxon>Drosophila</taxon>
        <taxon>Sophophora</taxon>
    </lineage>
</organism>
<reference evidence="1" key="1">
    <citation type="journal article" date="2003" name="Genome Biol.">
        <title>An integrated gene annotation and transcriptional profiling approach towards the full gene content of the Drosophila genome.</title>
        <authorList>
            <person name="Hild M."/>
            <person name="Beckmann B."/>
            <person name="Haas S.A."/>
            <person name="Koch B."/>
            <person name="Solovyev V."/>
            <person name="Busold C."/>
            <person name="Fellenberg K."/>
            <person name="Boutros M."/>
            <person name="Vingron M."/>
            <person name="Sauer F."/>
            <person name="Hoheisel J.D."/>
            <person name="Paro R."/>
        </authorList>
    </citation>
    <scope>NUCLEOTIDE SEQUENCE</scope>
</reference>
<gene>
    <name evidence="1" type="ORF">HDC01059</name>
</gene>